<name>A0A7E4W268_PANRE</name>
<evidence type="ECO:0000313" key="2">
    <source>
        <dbReference type="Proteomes" id="UP000492821"/>
    </source>
</evidence>
<keyword evidence="2" id="KW-1185">Reference proteome</keyword>
<accession>A0A7E4W268</accession>
<sequence>MKLWVVCLFLLVVSLHVAAATESKPDFVDTLADSASATVKGAKKLVGSGIDTVHNALSNTFNTIGGWFG</sequence>
<dbReference type="Proteomes" id="UP000492821">
    <property type="component" value="Unassembled WGS sequence"/>
</dbReference>
<dbReference type="WBParaSite" id="Pan_g6041.t1">
    <property type="protein sequence ID" value="Pan_g6041.t1"/>
    <property type="gene ID" value="Pan_g6041"/>
</dbReference>
<feature type="chain" id="PRO_5028883387" evidence="1">
    <location>
        <begin position="21"/>
        <end position="69"/>
    </location>
</feature>
<evidence type="ECO:0000256" key="1">
    <source>
        <dbReference type="SAM" id="SignalP"/>
    </source>
</evidence>
<reference evidence="3" key="2">
    <citation type="submission" date="2020-10" db="UniProtKB">
        <authorList>
            <consortium name="WormBaseParasite"/>
        </authorList>
    </citation>
    <scope>IDENTIFICATION</scope>
</reference>
<protein>
    <submittedName>
        <fullName evidence="3">Secreted protein</fullName>
    </submittedName>
</protein>
<proteinExistence type="predicted"/>
<dbReference type="AlphaFoldDB" id="A0A7E4W268"/>
<reference evidence="2" key="1">
    <citation type="journal article" date="2013" name="Genetics">
        <title>The draft genome and transcriptome of Panagrellus redivivus are shaped by the harsh demands of a free-living lifestyle.</title>
        <authorList>
            <person name="Srinivasan J."/>
            <person name="Dillman A.R."/>
            <person name="Macchietto M.G."/>
            <person name="Heikkinen L."/>
            <person name="Lakso M."/>
            <person name="Fracchia K.M."/>
            <person name="Antoshechkin I."/>
            <person name="Mortazavi A."/>
            <person name="Wong G."/>
            <person name="Sternberg P.W."/>
        </authorList>
    </citation>
    <scope>NUCLEOTIDE SEQUENCE [LARGE SCALE GENOMIC DNA]</scope>
    <source>
        <strain evidence="2">MT8872</strain>
    </source>
</reference>
<feature type="signal peptide" evidence="1">
    <location>
        <begin position="1"/>
        <end position="20"/>
    </location>
</feature>
<evidence type="ECO:0000313" key="3">
    <source>
        <dbReference type="WBParaSite" id="Pan_g6041.t1"/>
    </source>
</evidence>
<organism evidence="2 3">
    <name type="scientific">Panagrellus redivivus</name>
    <name type="common">Microworm</name>
    <dbReference type="NCBI Taxonomy" id="6233"/>
    <lineage>
        <taxon>Eukaryota</taxon>
        <taxon>Metazoa</taxon>
        <taxon>Ecdysozoa</taxon>
        <taxon>Nematoda</taxon>
        <taxon>Chromadorea</taxon>
        <taxon>Rhabditida</taxon>
        <taxon>Tylenchina</taxon>
        <taxon>Panagrolaimomorpha</taxon>
        <taxon>Panagrolaimoidea</taxon>
        <taxon>Panagrolaimidae</taxon>
        <taxon>Panagrellus</taxon>
    </lineage>
</organism>
<keyword evidence="1" id="KW-0732">Signal</keyword>